<proteinExistence type="predicted"/>
<organism evidence="2 3">
    <name type="scientific">Coprinellus micaceus</name>
    <name type="common">Glistening ink-cap mushroom</name>
    <name type="synonym">Coprinus micaceus</name>
    <dbReference type="NCBI Taxonomy" id="71717"/>
    <lineage>
        <taxon>Eukaryota</taxon>
        <taxon>Fungi</taxon>
        <taxon>Dikarya</taxon>
        <taxon>Basidiomycota</taxon>
        <taxon>Agaricomycotina</taxon>
        <taxon>Agaricomycetes</taxon>
        <taxon>Agaricomycetidae</taxon>
        <taxon>Agaricales</taxon>
        <taxon>Agaricineae</taxon>
        <taxon>Psathyrellaceae</taxon>
        <taxon>Coprinellus</taxon>
    </lineage>
</organism>
<dbReference type="EMBL" id="QPFP01000026">
    <property type="protein sequence ID" value="TEB29722.1"/>
    <property type="molecule type" value="Genomic_DNA"/>
</dbReference>
<evidence type="ECO:0000313" key="3">
    <source>
        <dbReference type="Proteomes" id="UP000298030"/>
    </source>
</evidence>
<dbReference type="Proteomes" id="UP000298030">
    <property type="component" value="Unassembled WGS sequence"/>
</dbReference>
<feature type="compositionally biased region" description="Polar residues" evidence="1">
    <location>
        <begin position="159"/>
        <end position="168"/>
    </location>
</feature>
<evidence type="ECO:0000256" key="1">
    <source>
        <dbReference type="SAM" id="MobiDB-lite"/>
    </source>
</evidence>
<accession>A0A4Y7T7Z5</accession>
<keyword evidence="3" id="KW-1185">Reference proteome</keyword>
<comment type="caution">
    <text evidence="2">The sequence shown here is derived from an EMBL/GenBank/DDBJ whole genome shotgun (WGS) entry which is preliminary data.</text>
</comment>
<gene>
    <name evidence="2" type="ORF">FA13DRAFT_624555</name>
</gene>
<dbReference type="AlphaFoldDB" id="A0A4Y7T7Z5"/>
<evidence type="ECO:0000313" key="2">
    <source>
        <dbReference type="EMBL" id="TEB29722.1"/>
    </source>
</evidence>
<reference evidence="2 3" key="1">
    <citation type="journal article" date="2019" name="Nat. Ecol. Evol.">
        <title>Megaphylogeny resolves global patterns of mushroom evolution.</title>
        <authorList>
            <person name="Varga T."/>
            <person name="Krizsan K."/>
            <person name="Foldi C."/>
            <person name="Dima B."/>
            <person name="Sanchez-Garcia M."/>
            <person name="Sanchez-Ramirez S."/>
            <person name="Szollosi G.J."/>
            <person name="Szarkandi J.G."/>
            <person name="Papp V."/>
            <person name="Albert L."/>
            <person name="Andreopoulos W."/>
            <person name="Angelini C."/>
            <person name="Antonin V."/>
            <person name="Barry K.W."/>
            <person name="Bougher N.L."/>
            <person name="Buchanan P."/>
            <person name="Buyck B."/>
            <person name="Bense V."/>
            <person name="Catcheside P."/>
            <person name="Chovatia M."/>
            <person name="Cooper J."/>
            <person name="Damon W."/>
            <person name="Desjardin D."/>
            <person name="Finy P."/>
            <person name="Geml J."/>
            <person name="Haridas S."/>
            <person name="Hughes K."/>
            <person name="Justo A."/>
            <person name="Karasinski D."/>
            <person name="Kautmanova I."/>
            <person name="Kiss B."/>
            <person name="Kocsube S."/>
            <person name="Kotiranta H."/>
            <person name="LaButti K.M."/>
            <person name="Lechner B.E."/>
            <person name="Liimatainen K."/>
            <person name="Lipzen A."/>
            <person name="Lukacs Z."/>
            <person name="Mihaltcheva S."/>
            <person name="Morgado L.N."/>
            <person name="Niskanen T."/>
            <person name="Noordeloos M.E."/>
            <person name="Ohm R.A."/>
            <person name="Ortiz-Santana B."/>
            <person name="Ovrebo C."/>
            <person name="Racz N."/>
            <person name="Riley R."/>
            <person name="Savchenko A."/>
            <person name="Shiryaev A."/>
            <person name="Soop K."/>
            <person name="Spirin V."/>
            <person name="Szebenyi C."/>
            <person name="Tomsovsky M."/>
            <person name="Tulloss R.E."/>
            <person name="Uehling J."/>
            <person name="Grigoriev I.V."/>
            <person name="Vagvolgyi C."/>
            <person name="Papp T."/>
            <person name="Martin F.M."/>
            <person name="Miettinen O."/>
            <person name="Hibbett D.S."/>
            <person name="Nagy L.G."/>
        </authorList>
    </citation>
    <scope>NUCLEOTIDE SEQUENCE [LARGE SCALE GENOMIC DNA]</scope>
    <source>
        <strain evidence="2 3">FP101781</strain>
    </source>
</reference>
<feature type="region of interest" description="Disordered" evidence="1">
    <location>
        <begin position="141"/>
        <end position="168"/>
    </location>
</feature>
<sequence length="168" mass="18870">MVVFISYCVAFPILPSPHHLTPLLLKFLAFPSNNSYTRLSNKLSFLRYLFACPSPLPRTPLRHPLILKRPGKLSSPAIPYHHPAWITRQPGLMTLDRRGVPVQGHGREDYNQPSLFTTAFVALSNTILRVSGILDRVAGKPRTHTASVDIPSARRRAPPTTTLHQRRP</sequence>
<name>A0A4Y7T7Z5_COPMI</name>
<protein>
    <submittedName>
        <fullName evidence="2">Uncharacterized protein</fullName>
    </submittedName>
</protein>